<name>A0A089YG28_9PSED</name>
<dbReference type="AlphaFoldDB" id="A0A089YG28"/>
<dbReference type="Pfam" id="PF04717">
    <property type="entry name" value="Phage_base_V"/>
    <property type="match status" value="1"/>
</dbReference>
<dbReference type="Pfam" id="PF22178">
    <property type="entry name" value="Gp5_trimer_C"/>
    <property type="match status" value="1"/>
</dbReference>
<dbReference type="Gene3D" id="4.10.220.110">
    <property type="match status" value="1"/>
</dbReference>
<reference evidence="4 5" key="1">
    <citation type="submission" date="2014-09" db="EMBL/GenBank/DDBJ databases">
        <authorList>
            <person name="Chan K.-G."/>
        </authorList>
    </citation>
    <scope>NUCLEOTIDE SEQUENCE [LARGE SCALE GENOMIC DNA]</scope>
    <source>
        <strain evidence="4 5">ND07</strain>
    </source>
</reference>
<evidence type="ECO:0000256" key="1">
    <source>
        <dbReference type="ARBA" id="ARBA00005558"/>
    </source>
</evidence>
<dbReference type="NCBIfam" id="TIGR03361">
    <property type="entry name" value="VI_Rhs_Vgr"/>
    <property type="match status" value="1"/>
</dbReference>
<dbReference type="InterPro" id="IPR037026">
    <property type="entry name" value="Vgr_OB-fold_dom_sf"/>
</dbReference>
<proteinExistence type="inferred from homology"/>
<feature type="domain" description="Gp5/Type VI secretion system Vgr protein OB-fold" evidence="2">
    <location>
        <begin position="408"/>
        <end position="475"/>
    </location>
</feature>
<dbReference type="OrthoDB" id="9762420at2"/>
<evidence type="ECO:0000313" key="5">
    <source>
        <dbReference type="Proteomes" id="UP000029493"/>
    </source>
</evidence>
<dbReference type="SUPFAM" id="SSF69279">
    <property type="entry name" value="Phage tail proteins"/>
    <property type="match status" value="2"/>
</dbReference>
<dbReference type="Proteomes" id="UP000029493">
    <property type="component" value="Chromosome"/>
</dbReference>
<dbReference type="Gene3D" id="2.30.110.50">
    <property type="match status" value="1"/>
</dbReference>
<dbReference type="InterPro" id="IPR006533">
    <property type="entry name" value="T6SS_Vgr_RhsGE"/>
</dbReference>
<dbReference type="eggNOG" id="COG3501">
    <property type="taxonomic scope" value="Bacteria"/>
</dbReference>
<dbReference type="PANTHER" id="PTHR32305">
    <property type="match status" value="1"/>
</dbReference>
<dbReference type="SUPFAM" id="SSF69349">
    <property type="entry name" value="Phage fibre proteins"/>
    <property type="match status" value="1"/>
</dbReference>
<sequence>MTRQSDLRYSFQPLQGNAHFEVVSFDLHEAISTPFQLQLKLISFDNDIDFAQLLDKPALFTILDGARPLRYVHGLVSQLSQGESGFHRTYYHALIEPQLARAELRSNWRIFQHKTVVQILELMLQRQGISHYEVRASMPHQSREFCVQAGETDLAFIARLAAEEGFVYRFAHTATQHTLIVTDRLQSLGLISLGAIKRPGEEQDAFDQDPEFDPNSVLYHANRGGDQAQPCLHRLHYSEQVRTARQVQRDYTFTHPAYRQEHNAAGHGLEHQSSDYERFDYPGRYKRDAVGKPFTEHRITALRHDVRIAQVQGDDVRLQPGLSFNLTGHPRQDLNAHWRVDRVSHEGSQLTSLEEEAAGLDRSTRYAQSAHLVPGRIEWRPAPLPRPRVDGPHMATVVGPPGEEIYCDEWGRVKVSFPWDRESRDNEFSSCWIRVSQGWAGGGWGAMAIPRIGQDVIIHYVNGDPDQPMITGRTYCGNQLPPYDLPEHKTRMTIKSQTHKGPGFNELRFDDELGRQEVFIHAERDQNNVVKHDETTQVGHDRTEEVGNDESITIGNDRDKIVGNDERITIRHDAFVDIERNQTINIGKDRIESIGNHRHDSITANHHSRVGGNLQQQVEGYAELNAKAEIRRQTRHYELRCGESFTVHGPGGSIRIDEAGITLDGPTIRINGQLLKSASGSANSLAITSAPTSGKLVDPQCGLRADGTCPLSDCRCIKRAKK</sequence>
<dbReference type="Gene3D" id="3.55.50.10">
    <property type="entry name" value="Baseplate protein-like domains"/>
    <property type="match status" value="1"/>
</dbReference>
<dbReference type="InterPro" id="IPR017847">
    <property type="entry name" value="T6SS_RhsGE_Vgr_subset"/>
</dbReference>
<dbReference type="RefSeq" id="WP_038413248.1">
    <property type="nucleotide sequence ID" value="NZ_CP009455.1"/>
</dbReference>
<evidence type="ECO:0000259" key="3">
    <source>
        <dbReference type="Pfam" id="PF22178"/>
    </source>
</evidence>
<comment type="similarity">
    <text evidence="1">Belongs to the VgrG protein family.</text>
</comment>
<dbReference type="Gene3D" id="2.40.50.230">
    <property type="entry name" value="Gp5 N-terminal domain"/>
    <property type="match status" value="1"/>
</dbReference>
<evidence type="ECO:0000313" key="4">
    <source>
        <dbReference type="EMBL" id="AIR90633.1"/>
    </source>
</evidence>
<keyword evidence="5" id="KW-1185">Reference proteome</keyword>
<dbReference type="InterPro" id="IPR006531">
    <property type="entry name" value="Gp5/Vgr_OB"/>
</dbReference>
<dbReference type="STRING" id="157783.LK03_15735"/>
<organism evidence="4 5">
    <name type="scientific">Pseudomonas cremoricolorata</name>
    <dbReference type="NCBI Taxonomy" id="157783"/>
    <lineage>
        <taxon>Bacteria</taxon>
        <taxon>Pseudomonadati</taxon>
        <taxon>Pseudomonadota</taxon>
        <taxon>Gammaproteobacteria</taxon>
        <taxon>Pseudomonadales</taxon>
        <taxon>Pseudomonadaceae</taxon>
        <taxon>Pseudomonas</taxon>
    </lineage>
</organism>
<dbReference type="InterPro" id="IPR050708">
    <property type="entry name" value="T6SS_VgrG/RHS"/>
</dbReference>
<dbReference type="SUPFAM" id="SSF69255">
    <property type="entry name" value="gp5 N-terminal domain-like"/>
    <property type="match status" value="1"/>
</dbReference>
<protein>
    <submittedName>
        <fullName evidence="4">Type VI secretion protein VgrG</fullName>
    </submittedName>
</protein>
<gene>
    <name evidence="4" type="ORF">LK03_15735</name>
</gene>
<dbReference type="InterPro" id="IPR054030">
    <property type="entry name" value="Gp5_Vgr_C"/>
</dbReference>
<dbReference type="KEGG" id="psw:LK03_15735"/>
<dbReference type="PANTHER" id="PTHR32305:SF11">
    <property type="entry name" value="TYPE VI SECRETION SYSTEM SPIKE PROTEIN VGRG3"/>
    <property type="match status" value="1"/>
</dbReference>
<dbReference type="Pfam" id="PF05954">
    <property type="entry name" value="Phage_GPD"/>
    <property type="match status" value="1"/>
</dbReference>
<evidence type="ECO:0000259" key="2">
    <source>
        <dbReference type="Pfam" id="PF04717"/>
    </source>
</evidence>
<accession>A0A089YG28</accession>
<dbReference type="NCBIfam" id="TIGR01646">
    <property type="entry name" value="vgr_GE"/>
    <property type="match status" value="1"/>
</dbReference>
<dbReference type="eggNOG" id="COG3210">
    <property type="taxonomic scope" value="Bacteria"/>
</dbReference>
<feature type="domain" description="Gp5/Type VI secretion system Vgr C-terminal trimerisation" evidence="3">
    <location>
        <begin position="492"/>
        <end position="595"/>
    </location>
</feature>
<dbReference type="EMBL" id="CP009455">
    <property type="protein sequence ID" value="AIR90633.1"/>
    <property type="molecule type" value="Genomic_DNA"/>
</dbReference>